<dbReference type="Pfam" id="PF00383">
    <property type="entry name" value="dCMP_cyt_deam_1"/>
    <property type="match status" value="1"/>
</dbReference>
<evidence type="ECO:0000256" key="7">
    <source>
        <dbReference type="ARBA" id="ARBA00048045"/>
    </source>
</evidence>
<dbReference type="NCBIfam" id="NF008113">
    <property type="entry name" value="PRK10860.1"/>
    <property type="match status" value="1"/>
</dbReference>
<dbReference type="InterPro" id="IPR028883">
    <property type="entry name" value="tRNA_aden_deaminase"/>
</dbReference>
<dbReference type="PROSITE" id="PS00903">
    <property type="entry name" value="CYT_DCMP_DEAMINASES_1"/>
    <property type="match status" value="1"/>
</dbReference>
<dbReference type="GO" id="GO:0052717">
    <property type="term" value="F:tRNA-specific adenosine-34 deaminase activity"/>
    <property type="evidence" value="ECO:0007669"/>
    <property type="project" value="UniProtKB-UniRule"/>
</dbReference>
<dbReference type="InterPro" id="IPR016193">
    <property type="entry name" value="Cytidine_deaminase-like"/>
</dbReference>
<feature type="binding site" evidence="8">
    <location>
        <position position="85"/>
    </location>
    <ligand>
        <name>Zn(2+)</name>
        <dbReference type="ChEBI" id="CHEBI:29105"/>
        <note>catalytic</note>
    </ligand>
</feature>
<evidence type="ECO:0000256" key="2">
    <source>
        <dbReference type="ARBA" id="ARBA00011738"/>
    </source>
</evidence>
<comment type="similarity">
    <text evidence="1">Belongs to the cytidine and deoxycytidylate deaminase family. ADAT2 subfamily.</text>
</comment>
<evidence type="ECO:0000313" key="11">
    <source>
        <dbReference type="Proteomes" id="UP000077763"/>
    </source>
</evidence>
<dbReference type="InterPro" id="IPR016192">
    <property type="entry name" value="APOBEC/CMP_deaminase_Zn-bd"/>
</dbReference>
<comment type="catalytic activity">
    <reaction evidence="7 8">
        <text>adenosine(34) in tRNA + H2O + H(+) = inosine(34) in tRNA + NH4(+)</text>
        <dbReference type="Rhea" id="RHEA:43168"/>
        <dbReference type="Rhea" id="RHEA-COMP:10373"/>
        <dbReference type="Rhea" id="RHEA-COMP:10374"/>
        <dbReference type="ChEBI" id="CHEBI:15377"/>
        <dbReference type="ChEBI" id="CHEBI:15378"/>
        <dbReference type="ChEBI" id="CHEBI:28938"/>
        <dbReference type="ChEBI" id="CHEBI:74411"/>
        <dbReference type="ChEBI" id="CHEBI:82852"/>
        <dbReference type="EC" id="3.5.4.33"/>
    </reaction>
</comment>
<organism evidence="10 11">
    <name type="scientific">Methylomonas methanica</name>
    <dbReference type="NCBI Taxonomy" id="421"/>
    <lineage>
        <taxon>Bacteria</taxon>
        <taxon>Pseudomonadati</taxon>
        <taxon>Pseudomonadota</taxon>
        <taxon>Gammaproteobacteria</taxon>
        <taxon>Methylococcales</taxon>
        <taxon>Methylococcaceae</taxon>
        <taxon>Methylomonas</taxon>
    </lineage>
</organism>
<dbReference type="AlphaFoldDB" id="A0A177MCB4"/>
<dbReference type="EMBL" id="LUUH01000062">
    <property type="protein sequence ID" value="OAI02439.1"/>
    <property type="molecule type" value="Genomic_DNA"/>
</dbReference>
<protein>
    <recommendedName>
        <fullName evidence="8">tRNA-specific adenosine deaminase</fullName>
        <ecNumber evidence="8">3.5.4.33</ecNumber>
    </recommendedName>
</protein>
<accession>A0A177MCB4</accession>
<evidence type="ECO:0000256" key="1">
    <source>
        <dbReference type="ARBA" id="ARBA00010669"/>
    </source>
</evidence>
<comment type="caution">
    <text evidence="10">The sequence shown here is derived from an EMBL/GenBank/DDBJ whole genome shotgun (WGS) entry which is preliminary data.</text>
</comment>
<feature type="binding site" evidence="8">
    <location>
        <position position="52"/>
    </location>
    <ligand>
        <name>Zn(2+)</name>
        <dbReference type="ChEBI" id="CHEBI:29105"/>
        <note>catalytic</note>
    </ligand>
</feature>
<dbReference type="EC" id="3.5.4.33" evidence="8"/>
<feature type="domain" description="CMP/dCMP-type deaminase" evidence="9">
    <location>
        <begin position="1"/>
        <end position="123"/>
    </location>
</feature>
<proteinExistence type="inferred from homology"/>
<dbReference type="GO" id="GO:0008270">
    <property type="term" value="F:zinc ion binding"/>
    <property type="evidence" value="ECO:0007669"/>
    <property type="project" value="UniProtKB-UniRule"/>
</dbReference>
<evidence type="ECO:0000259" key="9">
    <source>
        <dbReference type="PROSITE" id="PS51747"/>
    </source>
</evidence>
<evidence type="ECO:0000256" key="5">
    <source>
        <dbReference type="ARBA" id="ARBA00022801"/>
    </source>
</evidence>
<dbReference type="SUPFAM" id="SSF53927">
    <property type="entry name" value="Cytidine deaminase-like"/>
    <property type="match status" value="1"/>
</dbReference>
<comment type="subunit">
    <text evidence="2 8">Homodimer.</text>
</comment>
<keyword evidence="4 8" id="KW-0479">Metal-binding</keyword>
<dbReference type="HAMAP" id="MF_00972">
    <property type="entry name" value="tRNA_aden_deaminase"/>
    <property type="match status" value="1"/>
</dbReference>
<evidence type="ECO:0000256" key="3">
    <source>
        <dbReference type="ARBA" id="ARBA00022694"/>
    </source>
</evidence>
<dbReference type="CDD" id="cd01285">
    <property type="entry name" value="nucleoside_deaminase"/>
    <property type="match status" value="1"/>
</dbReference>
<evidence type="ECO:0000256" key="8">
    <source>
        <dbReference type="HAMAP-Rule" id="MF_00972"/>
    </source>
</evidence>
<evidence type="ECO:0000313" key="10">
    <source>
        <dbReference type="EMBL" id="OAI02439.1"/>
    </source>
</evidence>
<dbReference type="Proteomes" id="UP000077763">
    <property type="component" value="Unassembled WGS sequence"/>
</dbReference>
<dbReference type="FunFam" id="3.40.140.10:FF:000005">
    <property type="entry name" value="tRNA-specific adenosine deaminase"/>
    <property type="match status" value="1"/>
</dbReference>
<gene>
    <name evidence="8" type="primary">tadA</name>
    <name evidence="10" type="ORF">A1353_16755</name>
</gene>
<evidence type="ECO:0000256" key="6">
    <source>
        <dbReference type="ARBA" id="ARBA00022833"/>
    </source>
</evidence>
<sequence length="154" mass="17133">MSDEEWLRYAIRLAQRAESQGEVPVGAVLVHNNRCIAEGWNQPIQNNDPTAHAEIIALRKAGLALNNYRLIDTTLYVTLEPCVMCMGAIAHARVKRLVFGAYDPKRGAVCHALQLSDAAFLNHSVEWTGGILEADCAELLSDFFRARRNQSKGR</sequence>
<dbReference type="PANTHER" id="PTHR11079:SF202">
    <property type="entry name" value="TRNA-SPECIFIC ADENOSINE DEAMINASE"/>
    <property type="match status" value="1"/>
</dbReference>
<dbReference type="GO" id="GO:0002100">
    <property type="term" value="P:tRNA wobble adenosine to inosine editing"/>
    <property type="evidence" value="ECO:0007669"/>
    <property type="project" value="UniProtKB-UniRule"/>
</dbReference>
<comment type="function">
    <text evidence="8">Catalyzes the deamination of adenosine to inosine at the wobble position 34 of tRNA(Arg2).</text>
</comment>
<feature type="active site" description="Proton donor" evidence="8">
    <location>
        <position position="54"/>
    </location>
</feature>
<keyword evidence="6 8" id="KW-0862">Zinc</keyword>
<feature type="binding site" evidence="8">
    <location>
        <position position="82"/>
    </location>
    <ligand>
        <name>Zn(2+)</name>
        <dbReference type="ChEBI" id="CHEBI:29105"/>
        <note>catalytic</note>
    </ligand>
</feature>
<dbReference type="InterPro" id="IPR002125">
    <property type="entry name" value="CMP_dCMP_dom"/>
</dbReference>
<evidence type="ECO:0000256" key="4">
    <source>
        <dbReference type="ARBA" id="ARBA00022723"/>
    </source>
</evidence>
<keyword evidence="3 8" id="KW-0819">tRNA processing</keyword>
<comment type="cofactor">
    <cofactor evidence="8">
        <name>Zn(2+)</name>
        <dbReference type="ChEBI" id="CHEBI:29105"/>
    </cofactor>
    <text evidence="8">Binds 1 zinc ion per subunit.</text>
</comment>
<dbReference type="RefSeq" id="WP_064037272.1">
    <property type="nucleotide sequence ID" value="NZ_LUUH01000062.1"/>
</dbReference>
<keyword evidence="5 8" id="KW-0378">Hydrolase</keyword>
<dbReference type="PANTHER" id="PTHR11079">
    <property type="entry name" value="CYTOSINE DEAMINASE FAMILY MEMBER"/>
    <property type="match status" value="1"/>
</dbReference>
<name>A0A177MCB4_METMH</name>
<dbReference type="PROSITE" id="PS51747">
    <property type="entry name" value="CYT_DCMP_DEAMINASES_2"/>
    <property type="match status" value="1"/>
</dbReference>
<dbReference type="Gene3D" id="3.40.140.10">
    <property type="entry name" value="Cytidine Deaminase, domain 2"/>
    <property type="match status" value="1"/>
</dbReference>
<reference evidence="11" key="1">
    <citation type="submission" date="2016-03" db="EMBL/GenBank/DDBJ databases">
        <authorList>
            <person name="Heylen K."/>
            <person name="De Vos P."/>
            <person name="Vekeman B."/>
        </authorList>
    </citation>
    <scope>NUCLEOTIDE SEQUENCE [LARGE SCALE GENOMIC DNA]</scope>
    <source>
        <strain evidence="11">R-45371</strain>
    </source>
</reference>